<dbReference type="PANTHER" id="PTHR47331">
    <property type="entry name" value="PHD-TYPE DOMAIN-CONTAINING PROTEIN"/>
    <property type="match status" value="1"/>
</dbReference>
<dbReference type="AlphaFoldDB" id="A0A1I7WEM6"/>
<evidence type="ECO:0000313" key="1">
    <source>
        <dbReference type="Proteomes" id="UP000095283"/>
    </source>
</evidence>
<reference evidence="2" key="1">
    <citation type="submission" date="2016-11" db="UniProtKB">
        <authorList>
            <consortium name="WormBaseParasite"/>
        </authorList>
    </citation>
    <scope>IDENTIFICATION</scope>
</reference>
<sequence>MNLREFLSNNQEFNTSIHTEDLASNRQPKVLGVPWDSTKDTILLQCSLPKRDTITKRTVSQQLASVYDPLGFLVPLLLPAKIFLQSL</sequence>
<name>A0A1I7WEM6_HETBA</name>
<dbReference type="InterPro" id="IPR008042">
    <property type="entry name" value="Retrotrans_Pao"/>
</dbReference>
<accession>A0A1I7WEM6</accession>
<organism evidence="1 2">
    <name type="scientific">Heterorhabditis bacteriophora</name>
    <name type="common">Entomopathogenic nematode worm</name>
    <dbReference type="NCBI Taxonomy" id="37862"/>
    <lineage>
        <taxon>Eukaryota</taxon>
        <taxon>Metazoa</taxon>
        <taxon>Ecdysozoa</taxon>
        <taxon>Nematoda</taxon>
        <taxon>Chromadorea</taxon>
        <taxon>Rhabditida</taxon>
        <taxon>Rhabditina</taxon>
        <taxon>Rhabditomorpha</taxon>
        <taxon>Strongyloidea</taxon>
        <taxon>Heterorhabditidae</taxon>
        <taxon>Heterorhabditis</taxon>
    </lineage>
</organism>
<keyword evidence="1" id="KW-1185">Reference proteome</keyword>
<protein>
    <submittedName>
        <fullName evidence="2">Dynein_C domain-containing protein</fullName>
    </submittedName>
</protein>
<dbReference type="WBParaSite" id="Hba_03409">
    <property type="protein sequence ID" value="Hba_03409"/>
    <property type="gene ID" value="Hba_03409"/>
</dbReference>
<evidence type="ECO:0000313" key="2">
    <source>
        <dbReference type="WBParaSite" id="Hba_03409"/>
    </source>
</evidence>
<dbReference type="Pfam" id="PF05380">
    <property type="entry name" value="Peptidase_A17"/>
    <property type="match status" value="1"/>
</dbReference>
<proteinExistence type="predicted"/>
<dbReference type="Proteomes" id="UP000095283">
    <property type="component" value="Unplaced"/>
</dbReference>